<dbReference type="GO" id="GO:0007009">
    <property type="term" value="P:plasma membrane organization"/>
    <property type="evidence" value="ECO:0007669"/>
    <property type="project" value="TreeGrafter"/>
</dbReference>
<keyword evidence="10" id="KW-0735">Signal-anchor</keyword>
<gene>
    <name evidence="16" type="ORF">PACLA_8A066347</name>
</gene>
<dbReference type="InterPro" id="IPR037721">
    <property type="entry name" value="Ferlin"/>
</dbReference>
<dbReference type="GO" id="GO:0046872">
    <property type="term" value="F:metal ion binding"/>
    <property type="evidence" value="ECO:0007669"/>
    <property type="project" value="UniProtKB-KW"/>
</dbReference>
<dbReference type="InterPro" id="IPR006614">
    <property type="entry name" value="Peroxin/Ferlin"/>
</dbReference>
<evidence type="ECO:0000256" key="9">
    <source>
        <dbReference type="ARBA" id="ARBA00022837"/>
    </source>
</evidence>
<dbReference type="PROSITE" id="PS50004">
    <property type="entry name" value="C2"/>
    <property type="match status" value="7"/>
</dbReference>
<dbReference type="Pfam" id="PF00168">
    <property type="entry name" value="C2"/>
    <property type="match status" value="6"/>
</dbReference>
<keyword evidence="9" id="KW-0106">Calcium</keyword>
<dbReference type="Gene3D" id="2.60.40.150">
    <property type="entry name" value="C2 domain"/>
    <property type="match status" value="6"/>
</dbReference>
<evidence type="ECO:0000256" key="1">
    <source>
        <dbReference type="ARBA" id="ARBA00004401"/>
    </source>
</evidence>
<reference evidence="16" key="1">
    <citation type="submission" date="2020-04" db="EMBL/GenBank/DDBJ databases">
        <authorList>
            <person name="Alioto T."/>
            <person name="Alioto T."/>
            <person name="Gomez Garrido J."/>
        </authorList>
    </citation>
    <scope>NUCLEOTIDE SEQUENCE</scope>
    <source>
        <strain evidence="16">A484AB</strain>
    </source>
</reference>
<dbReference type="Pfam" id="PF08151">
    <property type="entry name" value="FerI"/>
    <property type="match status" value="1"/>
</dbReference>
<dbReference type="Pfam" id="PF16165">
    <property type="entry name" value="Ferlin_C"/>
    <property type="match status" value="1"/>
</dbReference>
<dbReference type="CDD" id="cd04018">
    <property type="entry name" value="C2C_Ferlin"/>
    <property type="match status" value="1"/>
</dbReference>
<proteinExistence type="inferred from homology"/>
<evidence type="ECO:0000256" key="7">
    <source>
        <dbReference type="ARBA" id="ARBA00022723"/>
    </source>
</evidence>
<dbReference type="InterPro" id="IPR037720">
    <property type="entry name" value="C2B_Ferlin"/>
</dbReference>
<dbReference type="CDD" id="cd04011">
    <property type="entry name" value="C2B_Ferlin"/>
    <property type="match status" value="1"/>
</dbReference>
<dbReference type="CDD" id="cd08373">
    <property type="entry name" value="C2A_Ferlin"/>
    <property type="match status" value="1"/>
</dbReference>
<dbReference type="InterPro" id="IPR037725">
    <property type="entry name" value="C2F_Ferlin"/>
</dbReference>
<keyword evidence="6 15" id="KW-0812">Transmembrane</keyword>
<dbReference type="InterPro" id="IPR000008">
    <property type="entry name" value="C2_dom"/>
</dbReference>
<dbReference type="Proteomes" id="UP001152795">
    <property type="component" value="Unassembled WGS sequence"/>
</dbReference>
<accession>A0A6S7FD24</accession>
<protein>
    <submittedName>
        <fullName evidence="16">Myoferlin-like</fullName>
    </submittedName>
</protein>
<dbReference type="SMART" id="SM01200">
    <property type="entry name" value="FerA"/>
    <property type="match status" value="1"/>
</dbReference>
<evidence type="ECO:0000256" key="3">
    <source>
        <dbReference type="ARBA" id="ARBA00007561"/>
    </source>
</evidence>
<dbReference type="OrthoDB" id="10059618at2759"/>
<dbReference type="InterPro" id="IPR037726">
    <property type="entry name" value="C2A_Ferlin"/>
</dbReference>
<dbReference type="InterPro" id="IPR035892">
    <property type="entry name" value="C2_domain_sf"/>
</dbReference>
<evidence type="ECO:0000313" key="17">
    <source>
        <dbReference type="Proteomes" id="UP001152795"/>
    </source>
</evidence>
<feature type="compositionally biased region" description="Acidic residues" evidence="14">
    <location>
        <begin position="158"/>
        <end position="172"/>
    </location>
</feature>
<keyword evidence="11 15" id="KW-1133">Transmembrane helix</keyword>
<comment type="similarity">
    <text evidence="3">Belongs to the ferlin family.</text>
</comment>
<evidence type="ECO:0000256" key="8">
    <source>
        <dbReference type="ARBA" id="ARBA00022737"/>
    </source>
</evidence>
<dbReference type="InterPro" id="IPR037724">
    <property type="entry name" value="C2E_Ferlin"/>
</dbReference>
<dbReference type="Pfam" id="PF08165">
    <property type="entry name" value="FerA"/>
    <property type="match status" value="1"/>
</dbReference>
<dbReference type="FunFam" id="2.60.40.150:FF:000138">
    <property type="entry name" value="Fer-1-like family member 6"/>
    <property type="match status" value="1"/>
</dbReference>
<evidence type="ECO:0000256" key="15">
    <source>
        <dbReference type="SAM" id="Phobius"/>
    </source>
</evidence>
<dbReference type="PANTHER" id="PTHR12546">
    <property type="entry name" value="FER-1-LIKE"/>
    <property type="match status" value="1"/>
</dbReference>
<dbReference type="FunFam" id="2.60.40.150:FF:000026">
    <property type="entry name" value="dysferlin isoform X2"/>
    <property type="match status" value="1"/>
</dbReference>
<dbReference type="Pfam" id="PF08150">
    <property type="entry name" value="FerB"/>
    <property type="match status" value="1"/>
</dbReference>
<dbReference type="SMART" id="SM00694">
    <property type="entry name" value="DysFC"/>
    <property type="match status" value="2"/>
</dbReference>
<dbReference type="InterPro" id="IPR012968">
    <property type="entry name" value="FerIin_dom"/>
</dbReference>
<dbReference type="InterPro" id="IPR012560">
    <property type="entry name" value="Ferlin_A-domain"/>
</dbReference>
<feature type="region of interest" description="Disordered" evidence="14">
    <location>
        <begin position="148"/>
        <end position="186"/>
    </location>
</feature>
<keyword evidence="5" id="KW-0597">Phosphoprotein</keyword>
<evidence type="ECO:0000256" key="11">
    <source>
        <dbReference type="ARBA" id="ARBA00022989"/>
    </source>
</evidence>
<dbReference type="SMART" id="SM01202">
    <property type="entry name" value="FerI"/>
    <property type="match status" value="1"/>
</dbReference>
<dbReference type="SMART" id="SM01201">
    <property type="entry name" value="FerB"/>
    <property type="match status" value="1"/>
</dbReference>
<dbReference type="InterPro" id="IPR037723">
    <property type="entry name" value="C2D_Ferlin"/>
</dbReference>
<evidence type="ECO:0000256" key="10">
    <source>
        <dbReference type="ARBA" id="ARBA00022968"/>
    </source>
</evidence>
<dbReference type="InterPro" id="IPR055072">
    <property type="entry name" value="Ferlin_DSRM"/>
</dbReference>
<organism evidence="16 17">
    <name type="scientific">Paramuricea clavata</name>
    <name type="common">Red gorgonian</name>
    <name type="synonym">Violescent sea-whip</name>
    <dbReference type="NCBI Taxonomy" id="317549"/>
    <lineage>
        <taxon>Eukaryota</taxon>
        <taxon>Metazoa</taxon>
        <taxon>Cnidaria</taxon>
        <taxon>Anthozoa</taxon>
        <taxon>Octocorallia</taxon>
        <taxon>Malacalcyonacea</taxon>
        <taxon>Plexauridae</taxon>
        <taxon>Paramuricea</taxon>
    </lineage>
</organism>
<comment type="caution">
    <text evidence="16">The sequence shown here is derived from an EMBL/GenBank/DDBJ whole genome shotgun (WGS) entry which is preliminary data.</text>
</comment>
<dbReference type="GO" id="GO:0005886">
    <property type="term" value="C:plasma membrane"/>
    <property type="evidence" value="ECO:0007669"/>
    <property type="project" value="UniProtKB-SubCell"/>
</dbReference>
<evidence type="ECO:0000256" key="13">
    <source>
        <dbReference type="ARBA" id="ARBA00023329"/>
    </source>
</evidence>
<evidence type="ECO:0000256" key="6">
    <source>
        <dbReference type="ARBA" id="ARBA00022692"/>
    </source>
</evidence>
<keyword evidence="17" id="KW-1185">Reference proteome</keyword>
<keyword evidence="8" id="KW-0677">Repeat</keyword>
<evidence type="ECO:0000256" key="12">
    <source>
        <dbReference type="ARBA" id="ARBA00023136"/>
    </source>
</evidence>
<evidence type="ECO:0000256" key="4">
    <source>
        <dbReference type="ARBA" id="ARBA00022475"/>
    </source>
</evidence>
<dbReference type="SMART" id="SM00239">
    <property type="entry name" value="C2"/>
    <property type="match status" value="7"/>
</dbReference>
<dbReference type="SUPFAM" id="SSF49562">
    <property type="entry name" value="C2 domain (Calcium/lipid-binding domain, CaLB)"/>
    <property type="match status" value="7"/>
</dbReference>
<keyword evidence="12 15" id="KW-0472">Membrane</keyword>
<keyword evidence="4" id="KW-1003">Cell membrane</keyword>
<evidence type="ECO:0000256" key="2">
    <source>
        <dbReference type="ARBA" id="ARBA00004483"/>
    </source>
</evidence>
<dbReference type="InterPro" id="IPR032362">
    <property type="entry name" value="Ferlin_C"/>
</dbReference>
<name>A0A6S7FD24_PARCT</name>
<dbReference type="PANTHER" id="PTHR12546:SF33">
    <property type="entry name" value="SPERM VESICLE FUSION PROTEIN FER-1"/>
    <property type="match status" value="1"/>
</dbReference>
<dbReference type="CDD" id="cd08374">
    <property type="entry name" value="C2F_Ferlin"/>
    <property type="match status" value="1"/>
</dbReference>
<feature type="transmembrane region" description="Helical" evidence="15">
    <location>
        <begin position="1988"/>
        <end position="2010"/>
    </location>
</feature>
<evidence type="ECO:0000256" key="5">
    <source>
        <dbReference type="ARBA" id="ARBA00022553"/>
    </source>
</evidence>
<dbReference type="GO" id="GO:0030659">
    <property type="term" value="C:cytoplasmic vesicle membrane"/>
    <property type="evidence" value="ECO:0007669"/>
    <property type="project" value="UniProtKB-SubCell"/>
</dbReference>
<dbReference type="SMART" id="SM00693">
    <property type="entry name" value="DysFN"/>
    <property type="match status" value="2"/>
</dbReference>
<dbReference type="CDD" id="cd04037">
    <property type="entry name" value="C2E_Ferlin"/>
    <property type="match status" value="1"/>
</dbReference>
<dbReference type="InterPro" id="IPR012561">
    <property type="entry name" value="Ferlin_B-domain"/>
</dbReference>
<evidence type="ECO:0000313" key="16">
    <source>
        <dbReference type="EMBL" id="CAB3977145.1"/>
    </source>
</evidence>
<evidence type="ECO:0000256" key="14">
    <source>
        <dbReference type="SAM" id="MobiDB-lite"/>
    </source>
</evidence>
<dbReference type="GO" id="GO:0061025">
    <property type="term" value="P:membrane fusion"/>
    <property type="evidence" value="ECO:0007669"/>
    <property type="project" value="TreeGrafter"/>
</dbReference>
<dbReference type="CDD" id="cd04017">
    <property type="entry name" value="C2D_Ferlin"/>
    <property type="match status" value="1"/>
</dbReference>
<feature type="region of interest" description="Disordered" evidence="14">
    <location>
        <begin position="1938"/>
        <end position="1961"/>
    </location>
</feature>
<comment type="subcellular location">
    <subcellularLocation>
        <location evidence="1">Cell membrane</location>
        <topology evidence="1">Single-pass type II membrane protein</topology>
    </subcellularLocation>
    <subcellularLocation>
        <location evidence="2">Cytoplasmic vesicle membrane</location>
        <topology evidence="2">Single-pass type II membrane protein</topology>
    </subcellularLocation>
</comment>
<keyword evidence="7" id="KW-0479">Metal-binding</keyword>
<dbReference type="Pfam" id="PF22901">
    <property type="entry name" value="dsrm_Ferlin"/>
    <property type="match status" value="1"/>
</dbReference>
<keyword evidence="13" id="KW-0968">Cytoplasmic vesicle</keyword>
<dbReference type="EMBL" id="CACRXK020000031">
    <property type="protein sequence ID" value="CAB3977145.1"/>
    <property type="molecule type" value="Genomic_DNA"/>
</dbReference>
<dbReference type="InterPro" id="IPR037722">
    <property type="entry name" value="C2C_Ferlin"/>
</dbReference>
<sequence>MPPKLRARGINAFALPNLTKSLRKEKGTSTDPFATLQFKGITKKTEVIHDELNPVWNEYYIDYALCFLKAFEWDLQGRALVPEDNLIVQVKDWERVGRNRLLGTATISLRDLVRSDCNSMQADVNLLDGNQRTTQAKLSMQLEYIPPEVSKDAKSENGEEEDVESGEGDQEIGIEGGALGKGGRRKTRKARYELSDKPQDFQIRIKVIEGRQLTGQNIHPVVRVCVSNQVRQTRVKKSTNKPYYNEVFFFNFQMVPSELFDEIISFEVFNSRKLRTNAMIGFFKLDVGMIYDEDEHAVNRKWILLTDPEDKMSGVKGYLKTSICVLGPGDRAPSMEEVVPTDESSEDVESNLLCPAGVMLRPGMFSLKVYRAEDIPQMDSGFAQGIKKILNVGEEQKELVDPYLVFVFAGKKRKTRTHYNSDHPEFNQELHLPFKFPSMCERLMLRMFDWDRLTKDDCIGTVHLPMSQISGQGGDGFLPTFGPCFVNFYGSTREYSDLPDEYDELNMGQGEGVAYRGRLLVELESALDCKIDQAVEDIQSTDIVRIQSFLRRRKFKLFACFLEALMISIQDSPVEFEVSIGNYGNKLDKSVAPSSSTTPPTNAIFDGNHYYYLPWGHTKPCISVDSHWEDISFRLDPLNVLLELCDKLEENIEKVTLSLESNDSTAETAIILIALLDDLIKDCKKPLPSINAKKAGVNELDLHLHEARVLEMLSISEEAARLRESATDISEALSEIHGFLIRLKDIAIEPQNSIPDVIIWMLSGSKRVAYYRVPAYQLLFSKNSAAKGKYCGEELNVILKYPGKKGKHIEDFPEVPAYLRVMIWFGLEEDQMDWTKRDDVEGDFSVFAETYENQICVLGSWTSKGCPRPAFSNARGDLPLPKTCFYPPEGWQWEGDWFINPELSLVYDRDTGHKSFLEDAFENESRVPGTAWQPGVPSWTDVKSDAITPRQEIQCPTGWVWTSEWKIDLNRAVDEEGWEYTVEATLASYGPVEKVYHLCRRRRWIRERKFVKETKKEPDAKSKQLQKEGWEYSTVFTTRFHATNRKMDLVRRRRWHRKMTQIVPSAPAVFHISTSEGKEGKEHSPMLNAPRMFITFEKPHKYQLRAYVYQARDLLPSDSSGLSDPYVRVAFANSSQATEMLVQTLCPTWDQTLIFENIPMYGNVEEVQDNPPIVVLEFFDRDAVGKDEFIGRTLVKPTVKLNGSQPPSPQLLWYDIEKGDDEAGEMLAAFELFLDEGADLPFAPPLRNELYLVPSGVRPVLQRTAIEVLCWGVRNMKKFKLGTVSSPCMEFEVGGHIIESTVVKNTAKNPNFDDPLFFFDVYLPREELYMPPMNIKVRDNRSFGRKPVVGLCSLKSLHCYIREPRDQVDGPDSEAETVFLDCHIPLKPGAHVLEIKEEKKQKKHDSEDDLDWWSKYYASTGDLAKSGNYLEKGYDRIKIYPSELEECELFERFEDFVQTFTIRRGKNRTREESDEHTVGEFKGTFRVYPLPNNPNDPLPPKYLHHLPPSCPVECIIRVYVIKAIDLQPMDANGLADPYLVVELGKQKINDRDTYIPNSLNPLFGRMFELTATLPIHKDLCVRVMDYDLISRDDVIGETVIDLENRFLSSHRGTCGLPETYCISGPNQWRDCSTPKQLLEEWCESQSIPKPQYIGNAQVIINQQTYTLNEFERGLVIHSHMGSPIQRLALHVLNSFNNFVPEHVETRRLYNHIQPNIEQGKLQLFVDVFPVHLGSPGPPFNISPRNPNSYELRVIVWNTSDVILDETSITGEQMSDIYVKCWIAGINEKQRTDVHYRSLDGEGNFNWRMVFPFEYLAAEKTMVVRKKSHFWSLDSTEERLPPTLVVQVWDNDSFSPDDFLGATELNLNSLTKAAKKASKCGLHQLPDLEDAKFLSSQNDESSLFEQKRLYGWWPVVGEEGDERILAGKVEMSLELLSEEESTAKPAGVGRNEPNTNPMLEEPNRPATSFRWFTSPWKSLRYIIWRNYKWYIIGFILLALVVLVIGIFLYSMPGYSVKKMFKV</sequence>